<dbReference type="Proteomes" id="UP000325315">
    <property type="component" value="Unassembled WGS sequence"/>
</dbReference>
<sequence>MDRTIIYNINPINPKGLVNKLQNHLKLSHQIMIENDILIQIQAATLKNLENQMGQLATEICSRTEGALPSDTESPRNFGKEHCEVLALQSGKILEPKEVVVENGPIEKEESQPIVEVPTPEKLDVEKSDEICLLRKHKQKQEPRFKKFLDVLKQLHINIPLVEVIEQMPNYVKFKKDILPKKKRLREYETVALMEECNVFLQNKLPLKLKDLRSFTILCNIRQSYCGNALCDHGASINLMPKSIFNLLGIGEVRPTTVTLQLADCSLAYLERPFLATRRMLIDMQKGELTMRVQDDQVTFNVLKAMKFPNPMEECSLMVELETLVSMEWDSNLEEDLLENTLGSEPLEDEKGNKNRALMEANPRSYVQPLQFELLKLENIGWTIADVQGIRPSFYMHNIILEEGERGRIDGKMRLNPIIKEVVQKEIFGIQPNSCRTEDQHKNTFTCPYDTFSFRRMPFSLCNAPTIFQPYMMAIFTNMVENFVEVLMDDFSIFGNTYDVCLSNLAKVLKRCEETM</sequence>
<dbReference type="PANTHER" id="PTHR33067">
    <property type="entry name" value="RNA-DIRECTED DNA POLYMERASE-RELATED"/>
    <property type="match status" value="1"/>
</dbReference>
<keyword evidence="1" id="KW-0695">RNA-directed DNA polymerase</keyword>
<dbReference type="InterPro" id="IPR043128">
    <property type="entry name" value="Rev_trsase/Diguanyl_cyclase"/>
</dbReference>
<keyword evidence="1" id="KW-0548">Nucleotidyltransferase</keyword>
<name>A0A5B6UYK3_9ROSI</name>
<protein>
    <submittedName>
        <fullName evidence="1">Reverse transcriptase</fullName>
    </submittedName>
</protein>
<gene>
    <name evidence="1" type="ORF">EPI10_013599</name>
</gene>
<organism evidence="1 2">
    <name type="scientific">Gossypium australe</name>
    <dbReference type="NCBI Taxonomy" id="47621"/>
    <lineage>
        <taxon>Eukaryota</taxon>
        <taxon>Viridiplantae</taxon>
        <taxon>Streptophyta</taxon>
        <taxon>Embryophyta</taxon>
        <taxon>Tracheophyta</taxon>
        <taxon>Spermatophyta</taxon>
        <taxon>Magnoliopsida</taxon>
        <taxon>eudicotyledons</taxon>
        <taxon>Gunneridae</taxon>
        <taxon>Pentapetalae</taxon>
        <taxon>rosids</taxon>
        <taxon>malvids</taxon>
        <taxon>Malvales</taxon>
        <taxon>Malvaceae</taxon>
        <taxon>Malvoideae</taxon>
        <taxon>Gossypium</taxon>
    </lineage>
</organism>
<dbReference type="AlphaFoldDB" id="A0A5B6UYK3"/>
<dbReference type="SUPFAM" id="SSF56672">
    <property type="entry name" value="DNA/RNA polymerases"/>
    <property type="match status" value="1"/>
</dbReference>
<dbReference type="Gene3D" id="3.30.70.270">
    <property type="match status" value="1"/>
</dbReference>
<comment type="caution">
    <text evidence="1">The sequence shown here is derived from an EMBL/GenBank/DDBJ whole genome shotgun (WGS) entry which is preliminary data.</text>
</comment>
<dbReference type="InterPro" id="IPR043502">
    <property type="entry name" value="DNA/RNA_pol_sf"/>
</dbReference>
<dbReference type="GO" id="GO:0003964">
    <property type="term" value="F:RNA-directed DNA polymerase activity"/>
    <property type="evidence" value="ECO:0007669"/>
    <property type="project" value="UniProtKB-KW"/>
</dbReference>
<dbReference type="EMBL" id="SMMG02000010">
    <property type="protein sequence ID" value="KAA3459075.1"/>
    <property type="molecule type" value="Genomic_DNA"/>
</dbReference>
<dbReference type="InterPro" id="IPR021109">
    <property type="entry name" value="Peptidase_aspartic_dom_sf"/>
</dbReference>
<evidence type="ECO:0000313" key="1">
    <source>
        <dbReference type="EMBL" id="KAA3459075.1"/>
    </source>
</evidence>
<keyword evidence="1" id="KW-0808">Transferase</keyword>
<reference evidence="2" key="1">
    <citation type="journal article" date="2019" name="Plant Biotechnol. J.">
        <title>Genome sequencing of the Australian wild diploid species Gossypium australe highlights disease resistance and delayed gland morphogenesis.</title>
        <authorList>
            <person name="Cai Y."/>
            <person name="Cai X."/>
            <person name="Wang Q."/>
            <person name="Wang P."/>
            <person name="Zhang Y."/>
            <person name="Cai C."/>
            <person name="Xu Y."/>
            <person name="Wang K."/>
            <person name="Zhou Z."/>
            <person name="Wang C."/>
            <person name="Geng S."/>
            <person name="Li B."/>
            <person name="Dong Q."/>
            <person name="Hou Y."/>
            <person name="Wang H."/>
            <person name="Ai P."/>
            <person name="Liu Z."/>
            <person name="Yi F."/>
            <person name="Sun M."/>
            <person name="An G."/>
            <person name="Cheng J."/>
            <person name="Zhang Y."/>
            <person name="Shi Q."/>
            <person name="Xie Y."/>
            <person name="Shi X."/>
            <person name="Chang Y."/>
            <person name="Huang F."/>
            <person name="Chen Y."/>
            <person name="Hong S."/>
            <person name="Mi L."/>
            <person name="Sun Q."/>
            <person name="Zhang L."/>
            <person name="Zhou B."/>
            <person name="Peng R."/>
            <person name="Zhang X."/>
            <person name="Liu F."/>
        </authorList>
    </citation>
    <scope>NUCLEOTIDE SEQUENCE [LARGE SCALE GENOMIC DNA]</scope>
    <source>
        <strain evidence="2">cv. PA1801</strain>
    </source>
</reference>
<proteinExistence type="predicted"/>
<dbReference type="Gene3D" id="2.40.70.10">
    <property type="entry name" value="Acid Proteases"/>
    <property type="match status" value="1"/>
</dbReference>
<keyword evidence="2" id="KW-1185">Reference proteome</keyword>
<accession>A0A5B6UYK3</accession>
<dbReference type="PANTHER" id="PTHR33067:SF39">
    <property type="entry name" value="TRANSCRIPTION FACTOR INTERACTOR AND REGULATOR CCHC(ZN) FAMILY"/>
    <property type="match status" value="1"/>
</dbReference>
<dbReference type="OrthoDB" id="1306327at2759"/>
<evidence type="ECO:0000313" key="2">
    <source>
        <dbReference type="Proteomes" id="UP000325315"/>
    </source>
</evidence>
<dbReference type="Gene3D" id="3.10.10.10">
    <property type="entry name" value="HIV Type 1 Reverse Transcriptase, subunit A, domain 1"/>
    <property type="match status" value="1"/>
</dbReference>